<gene>
    <name evidence="4" type="ORF">IV494_06750</name>
</gene>
<name>A0ABS0FAY6_9FLAO</name>
<dbReference type="EMBL" id="JADPVI010000001">
    <property type="protein sequence ID" value="MBF8456879.1"/>
    <property type="molecule type" value="Genomic_DNA"/>
</dbReference>
<protein>
    <recommendedName>
        <fullName evidence="3">SecDF P1 head subdomain domain-containing protein</fullName>
    </recommendedName>
</protein>
<keyword evidence="5" id="KW-1185">Reference proteome</keyword>
<feature type="domain" description="SecDF P1 head subdomain" evidence="3">
    <location>
        <begin position="310"/>
        <end position="406"/>
    </location>
</feature>
<evidence type="ECO:0000313" key="4">
    <source>
        <dbReference type="EMBL" id="MBF8456879.1"/>
    </source>
</evidence>
<evidence type="ECO:0000256" key="2">
    <source>
        <dbReference type="SAM" id="SignalP"/>
    </source>
</evidence>
<comment type="caution">
    <text evidence="4">The sequence shown here is derived from an EMBL/GenBank/DDBJ whole genome shotgun (WGS) entry which is preliminary data.</text>
</comment>
<keyword evidence="2" id="KW-0732">Signal</keyword>
<feature type="compositionally biased region" description="Polar residues" evidence="1">
    <location>
        <begin position="248"/>
        <end position="259"/>
    </location>
</feature>
<evidence type="ECO:0000259" key="3">
    <source>
        <dbReference type="Pfam" id="PF22599"/>
    </source>
</evidence>
<dbReference type="InterPro" id="IPR054384">
    <property type="entry name" value="SecDF_P1_head"/>
</dbReference>
<organism evidence="4 5">
    <name type="scientific">Kaistella gelatinilytica</name>
    <dbReference type="NCBI Taxonomy" id="2787636"/>
    <lineage>
        <taxon>Bacteria</taxon>
        <taxon>Pseudomonadati</taxon>
        <taxon>Bacteroidota</taxon>
        <taxon>Flavobacteriia</taxon>
        <taxon>Flavobacteriales</taxon>
        <taxon>Weeksellaceae</taxon>
        <taxon>Chryseobacterium group</taxon>
        <taxon>Kaistella</taxon>
    </lineage>
</organism>
<feature type="chain" id="PRO_5045479987" description="SecDF P1 head subdomain domain-containing protein" evidence="2">
    <location>
        <begin position="21"/>
        <end position="408"/>
    </location>
</feature>
<dbReference type="Proteomes" id="UP000660070">
    <property type="component" value="Unassembled WGS sequence"/>
</dbReference>
<evidence type="ECO:0000256" key="1">
    <source>
        <dbReference type="SAM" id="MobiDB-lite"/>
    </source>
</evidence>
<proteinExistence type="predicted"/>
<feature type="signal peptide" evidence="2">
    <location>
        <begin position="1"/>
        <end position="20"/>
    </location>
</feature>
<reference evidence="4 5" key="1">
    <citation type="submission" date="2020-11" db="EMBL/GenBank/DDBJ databases">
        <title>Kaistella gelatinilytica sp. nov., a flavobacterium isolated from Antarctic Soil.</title>
        <authorList>
            <person name="Li J."/>
        </authorList>
    </citation>
    <scope>NUCLEOTIDE SEQUENCE [LARGE SCALE GENOMIC DNA]</scope>
    <source>
        <strain evidence="4 5">G5-32</strain>
    </source>
</reference>
<dbReference type="Pfam" id="PF22599">
    <property type="entry name" value="SecDF_P1_head"/>
    <property type="match status" value="1"/>
</dbReference>
<dbReference type="RefSeq" id="WP_196079369.1">
    <property type="nucleotide sequence ID" value="NZ_JADPVI010000001.1"/>
</dbReference>
<dbReference type="Gene3D" id="3.30.1360.200">
    <property type="match status" value="1"/>
</dbReference>
<feature type="region of interest" description="Disordered" evidence="1">
    <location>
        <begin position="234"/>
        <end position="259"/>
    </location>
</feature>
<evidence type="ECO:0000313" key="5">
    <source>
        <dbReference type="Proteomes" id="UP000660070"/>
    </source>
</evidence>
<sequence>MTKKYVLFIILTFFLSKTNAQFVGYYNLHDGVVDMPNSSVAVLENNEFYFFYYAGYKSGTWKKTDKNTIELTEIKADSEPLKIYAKGGKVTKDLKINVINLSSSYARIGFSKDAVIPQEMKPVFNDGVNCLGDHYVITKKKDGNNYLTITIPTNPNFGHEKTIYPYAALIYTFPLAKKYSVFTVIPDPDALQEKLVFTLEKKNEKYRFNDRKDLEKEEITPEILNAVSTVKKTNPGVRDNSDLGELIKNSSDSKTSQNESKLQPYFTKYCPGDEPEIAAAKIENSEKQTPTTRSNGIYAVLNYVKYNYNVSKYILAKEASVTPKDFQSVEKIKPNYGGTELQITFTKAGALKFAAFTKTNINKPIAIVINKFIVSAPIIQSEISGGKANIAGKFTEKEIDELIKNLKK</sequence>
<accession>A0ABS0FAY6</accession>